<dbReference type="PROSITE" id="PS50015">
    <property type="entry name" value="SAP_B"/>
    <property type="match status" value="2"/>
</dbReference>
<dbReference type="InterPro" id="IPR008139">
    <property type="entry name" value="SaposinB_dom"/>
</dbReference>
<dbReference type="Proteomes" id="UP001163823">
    <property type="component" value="Unassembled WGS sequence"/>
</dbReference>
<evidence type="ECO:0000256" key="5">
    <source>
        <dbReference type="ARBA" id="ARBA00022737"/>
    </source>
</evidence>
<dbReference type="SUPFAM" id="SSF47862">
    <property type="entry name" value="Saposin"/>
    <property type="match status" value="2"/>
</dbReference>
<keyword evidence="7" id="KW-0865">Zymogen</keyword>
<evidence type="ECO:0000256" key="10">
    <source>
        <dbReference type="ARBA" id="ARBA00037221"/>
    </source>
</evidence>
<dbReference type="Gene3D" id="1.10.225.10">
    <property type="entry name" value="Saposin-like"/>
    <property type="match status" value="2"/>
</dbReference>
<dbReference type="GO" id="GO:0006629">
    <property type="term" value="P:lipid metabolic process"/>
    <property type="evidence" value="ECO:0007669"/>
    <property type="project" value="InterPro"/>
</dbReference>
<evidence type="ECO:0000256" key="7">
    <source>
        <dbReference type="ARBA" id="ARBA00023145"/>
    </source>
</evidence>
<evidence type="ECO:0000256" key="4">
    <source>
        <dbReference type="ARBA" id="ARBA00022729"/>
    </source>
</evidence>
<accession>A0AAD7KNA8</accession>
<gene>
    <name evidence="14" type="ORF">O6P43_034694</name>
</gene>
<keyword evidence="2" id="KW-0964">Secreted</keyword>
<keyword evidence="9" id="KW-0325">Glycoprotein</keyword>
<evidence type="ECO:0000259" key="13">
    <source>
        <dbReference type="PROSITE" id="PS50015"/>
    </source>
</evidence>
<feature type="domain" description="Saposin B-type" evidence="13">
    <location>
        <begin position="71"/>
        <end position="150"/>
    </location>
</feature>
<evidence type="ECO:0000313" key="14">
    <source>
        <dbReference type="EMBL" id="KAJ7942256.1"/>
    </source>
</evidence>
<dbReference type="GO" id="GO:0005576">
    <property type="term" value="C:extracellular region"/>
    <property type="evidence" value="ECO:0007669"/>
    <property type="project" value="UniProtKB-SubCell"/>
</dbReference>
<dbReference type="SMART" id="SM00741">
    <property type="entry name" value="SapB"/>
    <property type="match status" value="2"/>
</dbReference>
<dbReference type="EMBL" id="JARAOO010000101">
    <property type="protein sequence ID" value="KAJ7942256.1"/>
    <property type="molecule type" value="Genomic_DNA"/>
</dbReference>
<comment type="subcellular location">
    <subcellularLocation>
        <location evidence="1">Secreted</location>
        <location evidence="1">Extracellular space</location>
    </subcellularLocation>
</comment>
<dbReference type="FunFam" id="1.10.225.10:FF:000008">
    <property type="entry name" value="Pulmonary surfactant-associated protein B"/>
    <property type="match status" value="1"/>
</dbReference>
<evidence type="ECO:0000256" key="6">
    <source>
        <dbReference type="ARBA" id="ARBA00022750"/>
    </source>
</evidence>
<keyword evidence="6" id="KW-0064">Aspartyl protease</keyword>
<name>A0AAD7KNA8_QUISA</name>
<keyword evidence="15" id="KW-1185">Reference proteome</keyword>
<comment type="function">
    <text evidence="10">Pulmonary surfactant-associated proteins promote alveolar stability by lowering the surface tension at the air-liquid interface in the peripheral air spaces. SP-B increases the collapse pressure of palmitic acid to nearly 70 millinewtons per meter.</text>
</comment>
<protein>
    <recommendedName>
        <fullName evidence="11">Pulmonary surfactant-associated protein B</fullName>
    </recommendedName>
    <alternativeName>
        <fullName evidence="12">Pulmonary surfactant-associated proteolipid SPL(Phe)</fullName>
    </alternativeName>
</protein>
<dbReference type="GO" id="GO:0006508">
    <property type="term" value="P:proteolysis"/>
    <property type="evidence" value="ECO:0007669"/>
    <property type="project" value="UniProtKB-KW"/>
</dbReference>
<dbReference type="InterPro" id="IPR008138">
    <property type="entry name" value="SapB_2"/>
</dbReference>
<evidence type="ECO:0000313" key="15">
    <source>
        <dbReference type="Proteomes" id="UP001163823"/>
    </source>
</evidence>
<dbReference type="Pfam" id="PF03489">
    <property type="entry name" value="SapB_2"/>
    <property type="match status" value="2"/>
</dbReference>
<keyword evidence="8" id="KW-1015">Disulfide bond</keyword>
<dbReference type="PANTHER" id="PTHR11480">
    <property type="entry name" value="SAPOSIN-RELATED"/>
    <property type="match status" value="1"/>
</dbReference>
<sequence>MFLLFSIIMTSSIMEVRIGLAFLFVVVASWACDARQLEDPNLSSDKVNTTSVTQINYWEQGLEVRKQASSNENVCTLCEEITSQTLDYLNEDKTQTEIIDLLHHSCSKLHSFKQQCITLVDYYASLFFLEVSSIQPGQFCSKVNLCQQISMISSKVQADSCELCHYTVSELLLKLKDPDTEIDIVAKFLKVCNALKKYKKKCKRIVFEFGPLLLANAEKFLESTDICTVIHACKASTVIGKEKISLVSDS</sequence>
<dbReference type="Pfam" id="PF05184">
    <property type="entry name" value="SapB_1"/>
    <property type="match status" value="2"/>
</dbReference>
<organism evidence="14 15">
    <name type="scientific">Quillaja saponaria</name>
    <name type="common">Soap bark tree</name>
    <dbReference type="NCBI Taxonomy" id="32244"/>
    <lineage>
        <taxon>Eukaryota</taxon>
        <taxon>Viridiplantae</taxon>
        <taxon>Streptophyta</taxon>
        <taxon>Embryophyta</taxon>
        <taxon>Tracheophyta</taxon>
        <taxon>Spermatophyta</taxon>
        <taxon>Magnoliopsida</taxon>
        <taxon>eudicotyledons</taxon>
        <taxon>Gunneridae</taxon>
        <taxon>Pentapetalae</taxon>
        <taxon>rosids</taxon>
        <taxon>fabids</taxon>
        <taxon>Fabales</taxon>
        <taxon>Quillajaceae</taxon>
        <taxon>Quillaja</taxon>
    </lineage>
</organism>
<evidence type="ECO:0000256" key="11">
    <source>
        <dbReference type="ARBA" id="ARBA00041094"/>
    </source>
</evidence>
<keyword evidence="5" id="KW-0677">Repeat</keyword>
<dbReference type="PANTHER" id="PTHR11480:SF3">
    <property type="entry name" value="BCDNA.GH08312"/>
    <property type="match status" value="1"/>
</dbReference>
<keyword evidence="4" id="KW-0732">Signal</keyword>
<evidence type="ECO:0000256" key="12">
    <source>
        <dbReference type="ARBA" id="ARBA00041785"/>
    </source>
</evidence>
<reference evidence="14" key="1">
    <citation type="journal article" date="2023" name="Science">
        <title>Elucidation of the pathway for biosynthesis of saponin adjuvants from the soapbark tree.</title>
        <authorList>
            <person name="Reed J."/>
            <person name="Orme A."/>
            <person name="El-Demerdash A."/>
            <person name="Owen C."/>
            <person name="Martin L.B.B."/>
            <person name="Misra R.C."/>
            <person name="Kikuchi S."/>
            <person name="Rejzek M."/>
            <person name="Martin A.C."/>
            <person name="Harkess A."/>
            <person name="Leebens-Mack J."/>
            <person name="Louveau T."/>
            <person name="Stephenson M.J."/>
            <person name="Osbourn A."/>
        </authorList>
    </citation>
    <scope>NUCLEOTIDE SEQUENCE</scope>
    <source>
        <strain evidence="14">S10</strain>
    </source>
</reference>
<evidence type="ECO:0000256" key="2">
    <source>
        <dbReference type="ARBA" id="ARBA00022525"/>
    </source>
</evidence>
<evidence type="ECO:0000256" key="9">
    <source>
        <dbReference type="ARBA" id="ARBA00023180"/>
    </source>
</evidence>
<evidence type="ECO:0000256" key="3">
    <source>
        <dbReference type="ARBA" id="ARBA00022670"/>
    </source>
</evidence>
<dbReference type="InterPro" id="IPR007856">
    <property type="entry name" value="SapB_1"/>
</dbReference>
<dbReference type="InterPro" id="IPR051428">
    <property type="entry name" value="Sphingo_Act-Surfact_Prot"/>
</dbReference>
<evidence type="ECO:0000256" key="8">
    <source>
        <dbReference type="ARBA" id="ARBA00023157"/>
    </source>
</evidence>
<keyword evidence="3" id="KW-0645">Protease</keyword>
<keyword evidence="6" id="KW-0378">Hydrolase</keyword>
<comment type="caution">
    <text evidence="14">The sequence shown here is derived from an EMBL/GenBank/DDBJ whole genome shotgun (WGS) entry which is preliminary data.</text>
</comment>
<dbReference type="InterPro" id="IPR011001">
    <property type="entry name" value="Saposin-like"/>
</dbReference>
<dbReference type="KEGG" id="qsa:O6P43_034694"/>
<dbReference type="AlphaFoldDB" id="A0AAD7KNA8"/>
<feature type="domain" description="Saposin B-type" evidence="13">
    <location>
        <begin position="157"/>
        <end position="237"/>
    </location>
</feature>
<dbReference type="GO" id="GO:0004190">
    <property type="term" value="F:aspartic-type endopeptidase activity"/>
    <property type="evidence" value="ECO:0007669"/>
    <property type="project" value="UniProtKB-KW"/>
</dbReference>
<evidence type="ECO:0000256" key="1">
    <source>
        <dbReference type="ARBA" id="ARBA00004239"/>
    </source>
</evidence>
<proteinExistence type="predicted"/>